<reference evidence="1 2" key="1">
    <citation type="submission" date="2009-12" db="EMBL/GenBank/DDBJ databases">
        <authorList>
            <person name="Shrivastava S."/>
            <person name="Madupu R."/>
            <person name="Durkin A.S."/>
            <person name="Torralba M."/>
            <person name="Methe B."/>
            <person name="Sutton G.G."/>
            <person name="Strausberg R.L."/>
            <person name="Nelson K.E."/>
        </authorList>
    </citation>
    <scope>NUCLEOTIDE SEQUENCE [LARGE SCALE GENOMIC DNA]</scope>
    <source>
        <strain evidence="1 2">W5455</strain>
    </source>
</reference>
<name>A0ABP2HUF1_9BACT</name>
<organism evidence="1 2">
    <name type="scientific">Pyramidobacter piscolens W5455</name>
    <dbReference type="NCBI Taxonomy" id="352165"/>
    <lineage>
        <taxon>Bacteria</taxon>
        <taxon>Thermotogati</taxon>
        <taxon>Synergistota</taxon>
        <taxon>Synergistia</taxon>
        <taxon>Synergistales</taxon>
        <taxon>Dethiosulfovibrionaceae</taxon>
        <taxon>Pyramidobacter</taxon>
    </lineage>
</organism>
<sequence length="316" mass="36961">MPKYNRSELDVTARKYGFLRDTFEKVLRLKEILSYFNNEEFLKEHILLKGGTAINLMLFSLPRLSVDIDLDFTPNLPREDMLAAREQISAIIKAYMESEGYRLSPASRFHHSLDAFHYSYRNAAGNPDMIKIELNYSLRAHLFELEHRHLLTKAFGEDISVRCVDPMEIFAAKANALLSRAAARDLYDFGNMIADNLFADRKDLFRKSIIFYASISAEELNKTFDIKAIDTLSFQKIRRDLFPVLGQSERRRKFDLDARINAAKEYICDLMTLTGAETEYLDRFKAKEYRPELLFDDRDILNRIQTHPMALWRCRK</sequence>
<protein>
    <recommendedName>
        <fullName evidence="3">Nucleotidyl transferase, PF08843 family</fullName>
    </recommendedName>
</protein>
<keyword evidence="2" id="KW-1185">Reference proteome</keyword>
<proteinExistence type="predicted"/>
<dbReference type="EMBL" id="ADFP01000054">
    <property type="protein sequence ID" value="EFB90953.1"/>
    <property type="molecule type" value="Genomic_DNA"/>
</dbReference>
<dbReference type="Gene3D" id="3.10.450.620">
    <property type="entry name" value="JHP933, nucleotidyltransferase-like core domain"/>
    <property type="match status" value="1"/>
</dbReference>
<dbReference type="InterPro" id="IPR014942">
    <property type="entry name" value="AbiEii"/>
</dbReference>
<dbReference type="GeneID" id="90987258"/>
<gene>
    <name evidence="1" type="ORF">HMPREF7215_1955</name>
</gene>
<evidence type="ECO:0000313" key="2">
    <source>
        <dbReference type="Proteomes" id="UP000006462"/>
    </source>
</evidence>
<evidence type="ECO:0000313" key="1">
    <source>
        <dbReference type="EMBL" id="EFB90953.1"/>
    </source>
</evidence>
<comment type="caution">
    <text evidence="1">The sequence shown here is derived from an EMBL/GenBank/DDBJ whole genome shotgun (WGS) entry which is preliminary data.</text>
</comment>
<accession>A0ABP2HUF1</accession>
<dbReference type="RefSeq" id="WP_009164577.1">
    <property type="nucleotide sequence ID" value="NZ_ADFP01000054.1"/>
</dbReference>
<dbReference type="Pfam" id="PF08843">
    <property type="entry name" value="AbiEii"/>
    <property type="match status" value="1"/>
</dbReference>
<evidence type="ECO:0008006" key="3">
    <source>
        <dbReference type="Google" id="ProtNLM"/>
    </source>
</evidence>
<dbReference type="Proteomes" id="UP000006462">
    <property type="component" value="Unassembled WGS sequence"/>
</dbReference>